<evidence type="ECO:0000313" key="1">
    <source>
        <dbReference type="EMBL" id="CAG8817704.1"/>
    </source>
</evidence>
<feature type="non-terminal residue" evidence="1">
    <location>
        <position position="194"/>
    </location>
</feature>
<dbReference type="AlphaFoldDB" id="A0A9N9KA15"/>
<dbReference type="Proteomes" id="UP000789759">
    <property type="component" value="Unassembled WGS sequence"/>
</dbReference>
<feature type="non-terminal residue" evidence="1">
    <location>
        <position position="1"/>
    </location>
</feature>
<comment type="caution">
    <text evidence="1">The sequence shown here is derived from an EMBL/GenBank/DDBJ whole genome shotgun (WGS) entry which is preliminary data.</text>
</comment>
<evidence type="ECO:0000313" key="2">
    <source>
        <dbReference type="Proteomes" id="UP000789759"/>
    </source>
</evidence>
<accession>A0A9N9KA15</accession>
<proteinExistence type="predicted"/>
<organism evidence="1 2">
    <name type="scientific">Cetraspora pellucida</name>
    <dbReference type="NCBI Taxonomy" id="1433469"/>
    <lineage>
        <taxon>Eukaryota</taxon>
        <taxon>Fungi</taxon>
        <taxon>Fungi incertae sedis</taxon>
        <taxon>Mucoromycota</taxon>
        <taxon>Glomeromycotina</taxon>
        <taxon>Glomeromycetes</taxon>
        <taxon>Diversisporales</taxon>
        <taxon>Gigasporaceae</taxon>
        <taxon>Cetraspora</taxon>
    </lineage>
</organism>
<reference evidence="1" key="1">
    <citation type="submission" date="2021-06" db="EMBL/GenBank/DDBJ databases">
        <authorList>
            <person name="Kallberg Y."/>
            <person name="Tangrot J."/>
            <person name="Rosling A."/>
        </authorList>
    </citation>
    <scope>NUCLEOTIDE SEQUENCE</scope>
    <source>
        <strain evidence="1">FL966</strain>
    </source>
</reference>
<dbReference type="EMBL" id="CAJVQA010045799">
    <property type="protein sequence ID" value="CAG8817704.1"/>
    <property type="molecule type" value="Genomic_DNA"/>
</dbReference>
<name>A0A9N9KA15_9GLOM</name>
<sequence>KNNMCKRSKFIKNMASNEKIKDYKPSIIANVIKKEASKVYENSDVEYLKTKKVANIKQKLVGSMNLHLVENHGWCLFILYICDGYGCWNAGAHFFVNRETSEAVAAALRIIRNFASYWNPYPTLNKMVHAMHKRTQVGCEDVVYNAVNTCSIQANAKYITRNYLKNSRQWSLWARQHLLLLLQITSTNPLESFH</sequence>
<keyword evidence="2" id="KW-1185">Reference proteome</keyword>
<dbReference type="OrthoDB" id="5330842at2759"/>
<protein>
    <submittedName>
        <fullName evidence="1">20744_t:CDS:1</fullName>
    </submittedName>
</protein>
<gene>
    <name evidence="1" type="ORF">CPELLU_LOCUS19370</name>
</gene>